<dbReference type="RefSeq" id="YP_008130040.1">
    <property type="nucleotide sequence ID" value="NC_021559.1"/>
</dbReference>
<evidence type="ECO:0000313" key="1">
    <source>
        <dbReference type="EMBL" id="AGN12051.1"/>
    </source>
</evidence>
<dbReference type="EMBL" id="HQ337021">
    <property type="protein sequence ID" value="AGN12051.1"/>
    <property type="molecule type" value="Genomic_DNA"/>
</dbReference>
<keyword evidence="2" id="KW-1185">Reference proteome</keyword>
<gene>
    <name evidence="1" type="ORF">PRAG_00111</name>
</gene>
<dbReference type="KEGG" id="vg:15956792"/>
<sequence length="55" mass="6260">MVDNSRKSSRRAAKKLIRLAKANPSMYSRSDVMYAKLIKRVTKKDSSETGTLDKK</sequence>
<evidence type="ECO:0000313" key="2">
    <source>
        <dbReference type="Proteomes" id="UP000201670"/>
    </source>
</evidence>
<name>R9S7K7_9CAUD</name>
<organism evidence="1 2">
    <name type="scientific">Prochlorococcus phage P-SSM3</name>
    <dbReference type="NCBI Taxonomy" id="536453"/>
    <lineage>
        <taxon>Viruses</taxon>
        <taxon>Duplodnaviria</taxon>
        <taxon>Heunggongvirae</taxon>
        <taxon>Uroviricota</taxon>
        <taxon>Caudoviricetes</taxon>
        <taxon>Pantevenvirales</taxon>
        <taxon>Kyanoviridae</taxon>
        <taxon>Ronodorvirus</taxon>
        <taxon>Ronodorvirus pssm3</taxon>
    </lineage>
</organism>
<dbReference type="Proteomes" id="UP000201670">
    <property type="component" value="Segment"/>
</dbReference>
<accession>R9S7K7</accession>
<proteinExistence type="predicted"/>
<protein>
    <submittedName>
        <fullName evidence="1">Uncharacterized protein</fullName>
    </submittedName>
</protein>
<dbReference type="GeneID" id="15956792"/>
<reference evidence="1 2" key="1">
    <citation type="submission" date="2010-10" db="EMBL/GenBank/DDBJ databases">
        <title>The Genome Sequence of Prochlorococcus phage P-SSM3.</title>
        <authorList>
            <consortium name="The Broad Institute Genome Sequencing Platform"/>
            <person name="Henn M.R."/>
            <person name="Sullivan M.S."/>
            <person name="Osburne M.S."/>
            <person name="Levin J."/>
            <person name="Malboeuf C."/>
            <person name="Casali M."/>
            <person name="Russ C."/>
            <person name="Lennon N."/>
            <person name="Chapman S.B."/>
            <person name="Erlich R."/>
            <person name="Young S.K."/>
            <person name="Yandava C."/>
            <person name="Zeng Q."/>
            <person name="Alvarado L."/>
            <person name="Anderson S."/>
            <person name="Berlin A."/>
            <person name="Chen Z."/>
            <person name="Freedman E."/>
            <person name="Gellesch M."/>
            <person name="Goldberg J."/>
            <person name="Green L."/>
            <person name="Griggs A."/>
            <person name="Gujja S."/>
            <person name="Heilman E.R."/>
            <person name="Heiman D."/>
            <person name="Hollinger A."/>
            <person name="Howarth C."/>
            <person name="Larson L."/>
            <person name="Mehta T."/>
            <person name="Pearson M."/>
            <person name="Roberts A."/>
            <person name="Ryan E."/>
            <person name="Saif S."/>
            <person name="Shea T."/>
            <person name="Shenoy N."/>
            <person name="Sisk P."/>
            <person name="Stolte C."/>
            <person name="Sykes S."/>
            <person name="White J."/>
            <person name="Yu Q."/>
            <person name="Coleman M.L."/>
            <person name="Huang K.H."/>
            <person name="Weigele P.R."/>
            <person name="DeFrancesco A.S."/>
            <person name="Kern S.E."/>
            <person name="Thompson L.R."/>
            <person name="Fu R."/>
            <person name="Hombeck B."/>
            <person name="Chisholm S.W."/>
            <person name="Haas B."/>
            <person name="Nusbaum C."/>
            <person name="Birren B."/>
        </authorList>
    </citation>
    <scope>NUCLEOTIDE SEQUENCE [LARGE SCALE GENOMIC DNA]</scope>
    <source>
        <strain evidence="1 2">P-SSM3</strain>
    </source>
</reference>